<feature type="region of interest" description="Disordered" evidence="3">
    <location>
        <begin position="976"/>
        <end position="1017"/>
    </location>
</feature>
<gene>
    <name evidence="6" type="ORF">JD844_004142</name>
</gene>
<evidence type="ECO:0008006" key="8">
    <source>
        <dbReference type="Google" id="ProtNLM"/>
    </source>
</evidence>
<feature type="compositionally biased region" description="Polar residues" evidence="3">
    <location>
        <begin position="1004"/>
        <end position="1017"/>
    </location>
</feature>
<evidence type="ECO:0000256" key="3">
    <source>
        <dbReference type="SAM" id="MobiDB-lite"/>
    </source>
</evidence>
<comment type="caution">
    <text evidence="6">The sequence shown here is derived from an EMBL/GenBank/DDBJ whole genome shotgun (WGS) entry which is preliminary data.</text>
</comment>
<evidence type="ECO:0000259" key="5">
    <source>
        <dbReference type="PROSITE" id="PS50222"/>
    </source>
</evidence>
<evidence type="ECO:0000259" key="4">
    <source>
        <dbReference type="PROSITE" id="PS50086"/>
    </source>
</evidence>
<dbReference type="InterPro" id="IPR004182">
    <property type="entry name" value="GRAM"/>
</dbReference>
<dbReference type="Proteomes" id="UP000826234">
    <property type="component" value="Unassembled WGS sequence"/>
</dbReference>
<feature type="domain" description="Rab-GAP TBC" evidence="4">
    <location>
        <begin position="432"/>
        <end position="651"/>
    </location>
</feature>
<dbReference type="Gene3D" id="2.30.29.30">
    <property type="entry name" value="Pleckstrin-homology domain (PH domain)/Phosphotyrosine-binding domain (PTB)"/>
    <property type="match status" value="2"/>
</dbReference>
<dbReference type="Pfam" id="PF02893">
    <property type="entry name" value="GRAM"/>
    <property type="match status" value="2"/>
</dbReference>
<keyword evidence="7" id="KW-1185">Reference proteome</keyword>
<dbReference type="InterPro" id="IPR035969">
    <property type="entry name" value="Rab-GAP_TBC_sf"/>
</dbReference>
<dbReference type="InterPro" id="IPR011993">
    <property type="entry name" value="PH-like_dom_sf"/>
</dbReference>
<name>A0ABQ7TMJ0_PHRPL</name>
<protein>
    <recommendedName>
        <fullName evidence="8">TBC1 domain family member 8B</fullName>
    </recommendedName>
</protein>
<dbReference type="InterPro" id="IPR002048">
    <property type="entry name" value="EF_hand_dom"/>
</dbReference>
<dbReference type="Gene3D" id="1.10.472.80">
    <property type="entry name" value="Ypt/Rab-GAP domain of gyp1p, domain 3"/>
    <property type="match status" value="1"/>
</dbReference>
<dbReference type="SMART" id="SM00164">
    <property type="entry name" value="TBC"/>
    <property type="match status" value="1"/>
</dbReference>
<dbReference type="InterPro" id="IPR000195">
    <property type="entry name" value="Rab-GAP-TBC_dom"/>
</dbReference>
<dbReference type="PROSITE" id="PS50086">
    <property type="entry name" value="TBC_RABGAP"/>
    <property type="match status" value="1"/>
</dbReference>
<accession>A0ABQ7TMJ0</accession>
<dbReference type="InterPro" id="IPR011992">
    <property type="entry name" value="EF-hand-dom_pair"/>
</dbReference>
<evidence type="ECO:0000256" key="1">
    <source>
        <dbReference type="ARBA" id="ARBA00022468"/>
    </source>
</evidence>
<dbReference type="Gene3D" id="1.10.238.10">
    <property type="entry name" value="EF-hand"/>
    <property type="match status" value="1"/>
</dbReference>
<dbReference type="SUPFAM" id="SSF47473">
    <property type="entry name" value="EF-hand"/>
    <property type="match status" value="1"/>
</dbReference>
<evidence type="ECO:0000313" key="6">
    <source>
        <dbReference type="EMBL" id="KAH0630843.1"/>
    </source>
</evidence>
<dbReference type="PANTHER" id="PTHR47666">
    <property type="entry name" value="PROTEIN VASCULAR ASSOCIATED DEATH 1, CHLOROPLASTIC"/>
    <property type="match status" value="1"/>
</dbReference>
<sequence length="1070" mass="121911">MHTSCLTFLVRTFGFSKPKRNTKSAPCTDVAETTFMYFGLKLFILYLTGLLVGTLDSVLDSTSKVAPFRILHQTPDSQVYWTIACGSSREEITAHWEWLEHNVMNTLSVFDSNEDITSFVHGKIRGLIAEEGKGSLIKEEDPERFREAHMKFEKCFGLAEQEKLVTYYSCSYWRGRVPCQGWLYLSTNFLSFYSFLLGSEIKLVISWDEISKLEKTSNVILTESIHVCSRGEDHYFSMFLHISETFLLMEQLALYAVRRLFDKETFEGDPVLHDPLQITKRGLESRAHSEQFNAFFRLPKEESLREVHECFLWVPFSHYNTLGKMCISENYICFASQDGSLCCVIIPLREVVAVEVTDPTSKAISIAIKGKRAFRFSEVRDMEHLVPKLKSRCDEAVSINPNPEHVLNDYEGQPMANHKGNSKMVSTEALMTLKEKMKEQSWNILFIECGNGVSMFRTRKTRDLIVRGIPECAINTLAGAVNDMATNPGYYTELVEQSLGTCTLATDEIERDLRRSLPEHPAFQSDTGISALRRVLTAYAYRNPKIGYCQAMNILTSVLLLYAKEEEAFWLLVAVCERMLPDYFNRRIIGALVDQAVFEDLIRDHLPQLTEHMTDMTFFSSVSLSWFLTLFISVLPIESAVNVVDCFFYDGIKAILQLGLAVLDYNMDRLLTSKDDAEAVTVLNRFFDSVTNKDSPLPPAVQQASGVNETKGQYPKKYGEIRFEEVECMRRRNRLYVIQTLEVTTKQNVLRVVSQDVKISPSNLEELYEIFKKEHFLSCYWTVNSPALKHHDPSLPYLEQYRIDCQQFRVLYHLLSPWANCANRDSLALWTFRLLDENLDGLINFKEFATTLAFTEVESLSPSKSAQLSKEELIHLSQLNISSPGDSVDADVLKTSPEKGKGKVDIQAYLKQWQDELLKKEESIKDLPRMGQSQFIQFSKTLYNLFHGDPEEELLYRAIATVTSLLLRMEEVGRKLQSPTSPLKSPAPPVADNSAEDGKKLQEAQPTSQTDSLAFQSPSKASNEWSFAFEQILASLMNEPALVRFFEKPIDVKAKLEGAKASQLKARAQV</sequence>
<dbReference type="PANTHER" id="PTHR47666:SF4">
    <property type="entry name" value="TBC1 DOMAIN FAMILY MEMBER 8B"/>
    <property type="match status" value="1"/>
</dbReference>
<keyword evidence="1" id="KW-0343">GTPase activation</keyword>
<dbReference type="SUPFAM" id="SSF47923">
    <property type="entry name" value="Ypt/Rab-GAP domain of gyp1p"/>
    <property type="match status" value="2"/>
</dbReference>
<evidence type="ECO:0000256" key="2">
    <source>
        <dbReference type="ARBA" id="ARBA00022737"/>
    </source>
</evidence>
<dbReference type="PROSITE" id="PS50222">
    <property type="entry name" value="EF_HAND_2"/>
    <property type="match status" value="1"/>
</dbReference>
<dbReference type="SMART" id="SM00568">
    <property type="entry name" value="GRAM"/>
    <property type="match status" value="2"/>
</dbReference>
<dbReference type="InterPro" id="IPR036012">
    <property type="entry name" value="TBC1D8B_PH-GRAM1"/>
</dbReference>
<dbReference type="CDD" id="cd13350">
    <property type="entry name" value="PH-GRAM1_TBC1D8B"/>
    <property type="match status" value="1"/>
</dbReference>
<dbReference type="Pfam" id="PF00566">
    <property type="entry name" value="RabGAP-TBC"/>
    <property type="match status" value="1"/>
</dbReference>
<feature type="domain" description="EF-hand" evidence="5">
    <location>
        <begin position="823"/>
        <end position="858"/>
    </location>
</feature>
<evidence type="ECO:0000313" key="7">
    <source>
        <dbReference type="Proteomes" id="UP000826234"/>
    </source>
</evidence>
<keyword evidence="2" id="KW-0677">Repeat</keyword>
<organism evidence="6 7">
    <name type="scientific">Phrynosoma platyrhinos</name>
    <name type="common">Desert horned lizard</name>
    <dbReference type="NCBI Taxonomy" id="52577"/>
    <lineage>
        <taxon>Eukaryota</taxon>
        <taxon>Metazoa</taxon>
        <taxon>Chordata</taxon>
        <taxon>Craniata</taxon>
        <taxon>Vertebrata</taxon>
        <taxon>Euteleostomi</taxon>
        <taxon>Lepidosauria</taxon>
        <taxon>Squamata</taxon>
        <taxon>Bifurcata</taxon>
        <taxon>Unidentata</taxon>
        <taxon>Episquamata</taxon>
        <taxon>Toxicofera</taxon>
        <taxon>Iguania</taxon>
        <taxon>Phrynosomatidae</taxon>
        <taxon>Phrynosomatinae</taxon>
        <taxon>Phrynosoma</taxon>
    </lineage>
</organism>
<reference evidence="6 7" key="1">
    <citation type="journal article" date="2022" name="Gigascience">
        <title>A chromosome-level genome assembly and annotation of the desert horned lizard, Phrynosoma platyrhinos, provides insight into chromosomal rearrangements among reptiles.</title>
        <authorList>
            <person name="Koochekian N."/>
            <person name="Ascanio A."/>
            <person name="Farleigh K."/>
            <person name="Card D.C."/>
            <person name="Schield D.R."/>
            <person name="Castoe T.A."/>
            <person name="Jezkova T."/>
        </authorList>
    </citation>
    <scope>NUCLEOTIDE SEQUENCE [LARGE SCALE GENOMIC DNA]</scope>
    <source>
        <strain evidence="6">NK-2021</strain>
    </source>
</reference>
<proteinExistence type="predicted"/>
<dbReference type="EMBL" id="JAIPUX010000415">
    <property type="protein sequence ID" value="KAH0630843.1"/>
    <property type="molecule type" value="Genomic_DNA"/>
</dbReference>
<dbReference type="Gene3D" id="1.10.8.270">
    <property type="entry name" value="putative rabgap domain of human tbc1 domain family member 14 like domains"/>
    <property type="match status" value="1"/>
</dbReference>